<organism evidence="2 3">
    <name type="scientific">Eilatimonas milleporae</name>
    <dbReference type="NCBI Taxonomy" id="911205"/>
    <lineage>
        <taxon>Bacteria</taxon>
        <taxon>Pseudomonadati</taxon>
        <taxon>Pseudomonadota</taxon>
        <taxon>Alphaproteobacteria</taxon>
        <taxon>Kordiimonadales</taxon>
        <taxon>Kordiimonadaceae</taxon>
        <taxon>Eilatimonas</taxon>
    </lineage>
</organism>
<name>A0A3M0CUE1_9PROT</name>
<dbReference type="RefSeq" id="WP_121936919.1">
    <property type="nucleotide sequence ID" value="NZ_REFR01000002.1"/>
</dbReference>
<accession>A0A3M0CUE1</accession>
<dbReference type="PROSITE" id="PS51257">
    <property type="entry name" value="PROKAR_LIPOPROTEIN"/>
    <property type="match status" value="1"/>
</dbReference>
<keyword evidence="3" id="KW-1185">Reference proteome</keyword>
<dbReference type="Proteomes" id="UP000271227">
    <property type="component" value="Unassembled WGS sequence"/>
</dbReference>
<evidence type="ECO:0000313" key="2">
    <source>
        <dbReference type="EMBL" id="RMB12707.1"/>
    </source>
</evidence>
<dbReference type="EMBL" id="REFR01000002">
    <property type="protein sequence ID" value="RMB12707.1"/>
    <property type="molecule type" value="Genomic_DNA"/>
</dbReference>
<reference evidence="2 3" key="1">
    <citation type="submission" date="2018-10" db="EMBL/GenBank/DDBJ databases">
        <title>Genomic Encyclopedia of Archaeal and Bacterial Type Strains, Phase II (KMG-II): from individual species to whole genera.</title>
        <authorList>
            <person name="Goeker M."/>
        </authorList>
    </citation>
    <scope>NUCLEOTIDE SEQUENCE [LARGE SCALE GENOMIC DNA]</scope>
    <source>
        <strain evidence="2 3">DSM 25217</strain>
    </source>
</reference>
<dbReference type="InParanoid" id="A0A3M0CUE1"/>
<evidence type="ECO:0000313" key="3">
    <source>
        <dbReference type="Proteomes" id="UP000271227"/>
    </source>
</evidence>
<gene>
    <name evidence="2" type="ORF">BXY39_0131</name>
</gene>
<comment type="caution">
    <text evidence="2">The sequence shown here is derived from an EMBL/GenBank/DDBJ whole genome shotgun (WGS) entry which is preliminary data.</text>
</comment>
<proteinExistence type="predicted"/>
<dbReference type="OrthoDB" id="8482143at2"/>
<evidence type="ECO:0000256" key="1">
    <source>
        <dbReference type="SAM" id="MobiDB-lite"/>
    </source>
</evidence>
<protein>
    <recommendedName>
        <fullName evidence="4">Lipoprotein</fullName>
    </recommendedName>
</protein>
<evidence type="ECO:0008006" key="4">
    <source>
        <dbReference type="Google" id="ProtNLM"/>
    </source>
</evidence>
<feature type="compositionally biased region" description="Basic and acidic residues" evidence="1">
    <location>
        <begin position="156"/>
        <end position="169"/>
    </location>
</feature>
<dbReference type="AlphaFoldDB" id="A0A3M0CUE1"/>
<feature type="region of interest" description="Disordered" evidence="1">
    <location>
        <begin position="144"/>
        <end position="189"/>
    </location>
</feature>
<sequence>MTLRSESMPHSLLLGVMGVILLAGCAGGTARNQVSNSASAEAQPALLAEQLSEDTKPDIPAYVAEPGHVLGLTPADVQDWLGPPDLVRRDGHVQIMLYKGTDCALDVIFFETNPEDHFRAGDLLARDSDGKAMNAATCLLGLAPGRRPQNGMPAPMDERIGMDTGRADSHAPGPEPSAERAVPHVKFPL</sequence>